<dbReference type="FunFam" id="3.10.20.370:FF:000001">
    <property type="entry name" value="Retrovirus-related Pol polyprotein from transposon 17.6-like protein"/>
    <property type="match status" value="1"/>
</dbReference>
<evidence type="ECO:0000256" key="6">
    <source>
        <dbReference type="ARBA" id="ARBA00022918"/>
    </source>
</evidence>
<dbReference type="InterPro" id="IPR041373">
    <property type="entry name" value="RT_RNaseH"/>
</dbReference>
<gene>
    <name evidence="10" type="ORF">PR003_g7803</name>
</gene>
<accession>A0A6A4FKV9</accession>
<proteinExistence type="predicted"/>
<keyword evidence="6" id="KW-0695">RNA-directed DNA polymerase</keyword>
<dbReference type="CDD" id="cd09274">
    <property type="entry name" value="RNase_HI_RT_Ty3"/>
    <property type="match status" value="1"/>
</dbReference>
<organism evidence="10 11">
    <name type="scientific">Phytophthora rubi</name>
    <dbReference type="NCBI Taxonomy" id="129364"/>
    <lineage>
        <taxon>Eukaryota</taxon>
        <taxon>Sar</taxon>
        <taxon>Stramenopiles</taxon>
        <taxon>Oomycota</taxon>
        <taxon>Peronosporomycetes</taxon>
        <taxon>Peronosporales</taxon>
        <taxon>Peronosporaceae</taxon>
        <taxon>Phytophthora</taxon>
    </lineage>
</organism>
<feature type="domain" description="Reverse transcriptase RNase H-like" evidence="8">
    <location>
        <begin position="73"/>
        <end position="182"/>
    </location>
</feature>
<reference evidence="10 11" key="1">
    <citation type="submission" date="2018-08" db="EMBL/GenBank/DDBJ databases">
        <title>Genomic investigation of the strawberry pathogen Phytophthora fragariae indicates pathogenicity is determined by transcriptional variation in three key races.</title>
        <authorList>
            <person name="Adams T.M."/>
            <person name="Armitage A.D."/>
            <person name="Sobczyk M.K."/>
            <person name="Bates H.J."/>
            <person name="Dunwell J.M."/>
            <person name="Nellist C.F."/>
            <person name="Harrison R.J."/>
        </authorList>
    </citation>
    <scope>NUCLEOTIDE SEQUENCE [LARGE SCALE GENOMIC DNA]</scope>
    <source>
        <strain evidence="10 11">SCRP333</strain>
    </source>
</reference>
<keyword evidence="4" id="KW-0255">Endonuclease</keyword>
<evidence type="ECO:0000256" key="2">
    <source>
        <dbReference type="ARBA" id="ARBA00022695"/>
    </source>
</evidence>
<keyword evidence="1" id="KW-0808">Transferase</keyword>
<dbReference type="GO" id="GO:0016787">
    <property type="term" value="F:hydrolase activity"/>
    <property type="evidence" value="ECO:0007669"/>
    <property type="project" value="UniProtKB-KW"/>
</dbReference>
<keyword evidence="5" id="KW-0378">Hydrolase</keyword>
<dbReference type="GO" id="GO:0003964">
    <property type="term" value="F:RNA-directed DNA polymerase activity"/>
    <property type="evidence" value="ECO:0007669"/>
    <property type="project" value="UniProtKB-KW"/>
</dbReference>
<dbReference type="GO" id="GO:0004519">
    <property type="term" value="F:endonuclease activity"/>
    <property type="evidence" value="ECO:0007669"/>
    <property type="project" value="UniProtKB-KW"/>
</dbReference>
<dbReference type="AlphaFoldDB" id="A0A6A4FKV9"/>
<dbReference type="Gene3D" id="3.30.70.270">
    <property type="match status" value="1"/>
</dbReference>
<comment type="caution">
    <text evidence="10">The sequence shown here is derived from an EMBL/GenBank/DDBJ whole genome shotgun (WGS) entry which is preliminary data.</text>
</comment>
<evidence type="ECO:0000259" key="9">
    <source>
        <dbReference type="Pfam" id="PF24626"/>
    </source>
</evidence>
<dbReference type="SUPFAM" id="SSF56672">
    <property type="entry name" value="DNA/RNA polymerases"/>
    <property type="match status" value="1"/>
</dbReference>
<keyword evidence="2" id="KW-0548">Nucleotidyltransferase</keyword>
<dbReference type="InterPro" id="IPR056924">
    <property type="entry name" value="SH3_Tf2-1"/>
</dbReference>
<feature type="compositionally biased region" description="Basic and acidic residues" evidence="7">
    <location>
        <begin position="246"/>
        <end position="255"/>
    </location>
</feature>
<dbReference type="InterPro" id="IPR043502">
    <property type="entry name" value="DNA/RNA_pol_sf"/>
</dbReference>
<sequence>MNVQRPRDIHDIRSFLGLTSYFRRKIPGYALISTPLERLKAKDAPFLWTEDCEIAFRQLKRALVKPPILVYPDMMKRFKLYVDSSRYAVGACLMQEVEGRNRVVAYASKLLTGSKKNWIINQNGISEIECWGIVWATRKFRCYLDKREFDLYTDHQALTWVFSPGNRSRNAKLARWAMELSNLQFKVFHKPGTTMGHVDGLSRSPMTTVNALTMADLLNPAEGGACDSVGEPSDPGVVPSSLSNGPDHDRDTREEVLDESPPLADDEVPADQPTSNVDLFGLDLEQFKAEQRKISLQVEEQRGCPVSSGIVLVPPFFAPPQLLKAQDRHEQRLEGKVAVQYEVGDLVWVYQAFRARRGEAKTKKLAFSWHGPYRVVDRVGDNAYRVDIPTHPCKTVTVNVNRLKKYRGKWTRPFMDEVPEGVANTAEGDNSPLEEADLPRSRFAERLTVGSDDTVIAGTDAPLLSIVAKRSRNQLVEYLVLTTSYKKFWLSREALLPGYASLIETLEKPKGRKGAVGTTSECPAS</sequence>
<dbReference type="EMBL" id="QXFT01000375">
    <property type="protein sequence ID" value="KAE9345742.1"/>
    <property type="molecule type" value="Genomic_DNA"/>
</dbReference>
<dbReference type="Gene3D" id="3.10.20.370">
    <property type="match status" value="1"/>
</dbReference>
<keyword evidence="3" id="KW-0540">Nuclease</keyword>
<dbReference type="FunFam" id="3.30.70.270:FF:000020">
    <property type="entry name" value="Transposon Tf2-6 polyprotein-like Protein"/>
    <property type="match status" value="1"/>
</dbReference>
<evidence type="ECO:0000256" key="4">
    <source>
        <dbReference type="ARBA" id="ARBA00022759"/>
    </source>
</evidence>
<dbReference type="PANTHER" id="PTHR37984">
    <property type="entry name" value="PROTEIN CBG26694"/>
    <property type="match status" value="1"/>
</dbReference>
<keyword evidence="11" id="KW-1185">Reference proteome</keyword>
<dbReference type="Proteomes" id="UP000434957">
    <property type="component" value="Unassembled WGS sequence"/>
</dbReference>
<name>A0A6A4FKV9_9STRA</name>
<evidence type="ECO:0000256" key="5">
    <source>
        <dbReference type="ARBA" id="ARBA00022801"/>
    </source>
</evidence>
<protein>
    <submittedName>
        <fullName evidence="10">Uncharacterized protein</fullName>
    </submittedName>
</protein>
<evidence type="ECO:0000256" key="3">
    <source>
        <dbReference type="ARBA" id="ARBA00022722"/>
    </source>
</evidence>
<feature type="domain" description="Tf2-1-like SH3-like" evidence="9">
    <location>
        <begin position="344"/>
        <end position="407"/>
    </location>
</feature>
<evidence type="ECO:0000256" key="1">
    <source>
        <dbReference type="ARBA" id="ARBA00022679"/>
    </source>
</evidence>
<evidence type="ECO:0000256" key="7">
    <source>
        <dbReference type="SAM" id="MobiDB-lite"/>
    </source>
</evidence>
<dbReference type="Pfam" id="PF24626">
    <property type="entry name" value="SH3_Tf2-1"/>
    <property type="match status" value="1"/>
</dbReference>
<dbReference type="InterPro" id="IPR043128">
    <property type="entry name" value="Rev_trsase/Diguanyl_cyclase"/>
</dbReference>
<evidence type="ECO:0000313" key="11">
    <source>
        <dbReference type="Proteomes" id="UP000434957"/>
    </source>
</evidence>
<evidence type="ECO:0000313" key="10">
    <source>
        <dbReference type="EMBL" id="KAE9345742.1"/>
    </source>
</evidence>
<evidence type="ECO:0000259" key="8">
    <source>
        <dbReference type="Pfam" id="PF17917"/>
    </source>
</evidence>
<dbReference type="PANTHER" id="PTHR37984:SF5">
    <property type="entry name" value="PROTEIN NYNRIN-LIKE"/>
    <property type="match status" value="1"/>
</dbReference>
<dbReference type="Pfam" id="PF17917">
    <property type="entry name" value="RT_RNaseH"/>
    <property type="match status" value="1"/>
</dbReference>
<feature type="region of interest" description="Disordered" evidence="7">
    <location>
        <begin position="223"/>
        <end position="272"/>
    </location>
</feature>
<dbReference type="InterPro" id="IPR050951">
    <property type="entry name" value="Retrovirus_Pol_polyprotein"/>
</dbReference>